<gene>
    <name evidence="3" type="ORF">K4A83_17765</name>
</gene>
<dbReference type="InterPro" id="IPR002562">
    <property type="entry name" value="3'-5'_exonuclease_dom"/>
</dbReference>
<dbReference type="CDD" id="cd06142">
    <property type="entry name" value="RNaseD_exo"/>
    <property type="match status" value="1"/>
</dbReference>
<protein>
    <submittedName>
        <fullName evidence="3">Ribonuclease D</fullName>
    </submittedName>
</protein>
<proteinExistence type="predicted"/>
<name>A0ABT3L9D4_9CYAN</name>
<dbReference type="PANTHER" id="PTHR47649:SF1">
    <property type="entry name" value="RIBONUCLEASE D"/>
    <property type="match status" value="1"/>
</dbReference>
<sequence>MNYLTDVQEIEVAIAQLAQAETLWLDTEVADYDTKKPRLSLIQILSNPHDITGDTVTVLDVLDSPPLANLFIAQIMQNPDITKVFHNANYDCRFLGKKTVKAVVCTLKMARDIPYYLLPLSHHNLATLTEYFCPAFSVDKSPQGSDWGQRPLSSEQLHYAALDVVYLAQVYQHLRKLHHKAHPDPKREDITALTLRYRQIEHQWGKLTTEYEHLRDRIKAAMISQNVTETNGFKLSPTTKTTRTIAFSQLAQAMEESQVDWDFPITLTKAIQEQIGAIIEELPIQEQVTQSQRLNIAEQSDEEMPF</sequence>
<dbReference type="InterPro" id="IPR036397">
    <property type="entry name" value="RNaseH_sf"/>
</dbReference>
<dbReference type="Gene3D" id="3.30.420.10">
    <property type="entry name" value="Ribonuclease H-like superfamily/Ribonuclease H"/>
    <property type="match status" value="1"/>
</dbReference>
<evidence type="ECO:0000313" key="4">
    <source>
        <dbReference type="Proteomes" id="UP001526426"/>
    </source>
</evidence>
<dbReference type="EMBL" id="JAIHOM010000109">
    <property type="protein sequence ID" value="MCW6038104.1"/>
    <property type="molecule type" value="Genomic_DNA"/>
</dbReference>
<evidence type="ECO:0000259" key="1">
    <source>
        <dbReference type="SMART" id="SM00474"/>
    </source>
</evidence>
<accession>A0ABT3L9D4</accession>
<keyword evidence="4" id="KW-1185">Reference proteome</keyword>
<dbReference type="SUPFAM" id="SSF53098">
    <property type="entry name" value="Ribonuclease H-like"/>
    <property type="match status" value="1"/>
</dbReference>
<dbReference type="InterPro" id="IPR051086">
    <property type="entry name" value="RNase_D-like"/>
</dbReference>
<comment type="caution">
    <text evidence="3">The sequence shown here is derived from an EMBL/GenBank/DDBJ whole genome shotgun (WGS) entry which is preliminary data.</text>
</comment>
<dbReference type="SMART" id="SM00474">
    <property type="entry name" value="35EXOc"/>
    <property type="match status" value="1"/>
</dbReference>
<dbReference type="InterPro" id="IPR012337">
    <property type="entry name" value="RNaseH-like_sf"/>
</dbReference>
<dbReference type="SMART" id="SM00479">
    <property type="entry name" value="EXOIII"/>
    <property type="match status" value="1"/>
</dbReference>
<dbReference type="PANTHER" id="PTHR47649">
    <property type="entry name" value="RIBONUCLEASE D"/>
    <property type="match status" value="1"/>
</dbReference>
<feature type="domain" description="Exonuclease" evidence="2">
    <location>
        <begin position="21"/>
        <end position="180"/>
    </location>
</feature>
<feature type="domain" description="3'-5' exonuclease" evidence="1">
    <location>
        <begin position="1"/>
        <end position="179"/>
    </location>
</feature>
<evidence type="ECO:0000259" key="2">
    <source>
        <dbReference type="SMART" id="SM00479"/>
    </source>
</evidence>
<evidence type="ECO:0000313" key="3">
    <source>
        <dbReference type="EMBL" id="MCW6038104.1"/>
    </source>
</evidence>
<reference evidence="3 4" key="1">
    <citation type="submission" date="2021-08" db="EMBL/GenBank/DDBJ databases">
        <title>Draft genome sequence of Spirulina subsalsa with high tolerance to salinity and hype-accumulation of phycocyanin.</title>
        <authorList>
            <person name="Pei H."/>
            <person name="Jiang L."/>
        </authorList>
    </citation>
    <scope>NUCLEOTIDE SEQUENCE [LARGE SCALE GENOMIC DNA]</scope>
    <source>
        <strain evidence="3 4">FACHB-351</strain>
    </source>
</reference>
<organism evidence="3 4">
    <name type="scientific">Spirulina subsalsa FACHB-351</name>
    <dbReference type="NCBI Taxonomy" id="234711"/>
    <lineage>
        <taxon>Bacteria</taxon>
        <taxon>Bacillati</taxon>
        <taxon>Cyanobacteriota</taxon>
        <taxon>Cyanophyceae</taxon>
        <taxon>Spirulinales</taxon>
        <taxon>Spirulinaceae</taxon>
        <taxon>Spirulina</taxon>
    </lineage>
</organism>
<dbReference type="Proteomes" id="UP001526426">
    <property type="component" value="Unassembled WGS sequence"/>
</dbReference>
<dbReference type="RefSeq" id="WP_265266000.1">
    <property type="nucleotide sequence ID" value="NZ_JAIHOM010000109.1"/>
</dbReference>
<dbReference type="Pfam" id="PF01612">
    <property type="entry name" value="DNA_pol_A_exo1"/>
    <property type="match status" value="1"/>
</dbReference>
<dbReference type="InterPro" id="IPR013520">
    <property type="entry name" value="Ribonucl_H"/>
</dbReference>